<feature type="region of interest" description="Disordered" evidence="1">
    <location>
        <begin position="1"/>
        <end position="28"/>
    </location>
</feature>
<organism evidence="2 3">
    <name type="scientific">Rhodococcus rhodnii LMG 5362</name>
    <dbReference type="NCBI Taxonomy" id="1273125"/>
    <lineage>
        <taxon>Bacteria</taxon>
        <taxon>Bacillati</taxon>
        <taxon>Actinomycetota</taxon>
        <taxon>Actinomycetes</taxon>
        <taxon>Mycobacteriales</taxon>
        <taxon>Nocardiaceae</taxon>
        <taxon>Rhodococcus</taxon>
    </lineage>
</organism>
<sequence>MTSPPVQSAWSSSWVGGESGTVTSPASRRIDIADSGSAVVTRKCGVLTTTPSHDAGERRFRSGTCARR</sequence>
<protein>
    <submittedName>
        <fullName evidence="2">Uncharacterized protein</fullName>
    </submittedName>
</protein>
<reference evidence="2 3" key="1">
    <citation type="journal article" date="2013" name="Genome Announc.">
        <title>Draft Genome Sequence of Rhodococcus rhodnii Strain LMG5362, a Symbiont of Rhodnius prolixus (Hemiptera, Reduviidae, Triatominae), the Principle Vector of Trypanosoma cruzi.</title>
        <authorList>
            <person name="Pachebat J.A."/>
            <person name="van Keulen G."/>
            <person name="Whitten M.M."/>
            <person name="Girdwood S."/>
            <person name="Del Sol R."/>
            <person name="Dyson P.J."/>
            <person name="Facey P.D."/>
        </authorList>
    </citation>
    <scope>NUCLEOTIDE SEQUENCE [LARGE SCALE GENOMIC DNA]</scope>
    <source>
        <strain evidence="2 3">LMG 5362</strain>
    </source>
</reference>
<feature type="compositionally biased region" description="Polar residues" evidence="1">
    <location>
        <begin position="1"/>
        <end position="26"/>
    </location>
</feature>
<dbReference type="Proteomes" id="UP000013525">
    <property type="component" value="Unassembled WGS sequence"/>
</dbReference>
<proteinExistence type="predicted"/>
<evidence type="ECO:0000313" key="2">
    <source>
        <dbReference type="EMBL" id="EOM76533.1"/>
    </source>
</evidence>
<name>R7WML1_9NOCA</name>
<comment type="caution">
    <text evidence="2">The sequence shown here is derived from an EMBL/GenBank/DDBJ whole genome shotgun (WGS) entry which is preliminary data.</text>
</comment>
<dbReference type="EMBL" id="APMY01000064">
    <property type="protein sequence ID" value="EOM76533.1"/>
    <property type="molecule type" value="Genomic_DNA"/>
</dbReference>
<feature type="region of interest" description="Disordered" evidence="1">
    <location>
        <begin position="48"/>
        <end position="68"/>
    </location>
</feature>
<dbReference type="AlphaFoldDB" id="R7WML1"/>
<evidence type="ECO:0000256" key="1">
    <source>
        <dbReference type="SAM" id="MobiDB-lite"/>
    </source>
</evidence>
<keyword evidence="3" id="KW-1185">Reference proteome</keyword>
<gene>
    <name evidence="2" type="ORF">Rrhod_2073</name>
</gene>
<evidence type="ECO:0000313" key="3">
    <source>
        <dbReference type="Proteomes" id="UP000013525"/>
    </source>
</evidence>
<accession>R7WML1</accession>